<dbReference type="Proteomes" id="UP000292781">
    <property type="component" value="Unassembled WGS sequence"/>
</dbReference>
<dbReference type="SUPFAM" id="SSF69318">
    <property type="entry name" value="Integrin alpha N-terminal domain"/>
    <property type="match status" value="2"/>
</dbReference>
<evidence type="ECO:0000313" key="5">
    <source>
        <dbReference type="Proteomes" id="UP000292781"/>
    </source>
</evidence>
<dbReference type="PANTHER" id="PTHR46580:SF2">
    <property type="entry name" value="MAM DOMAIN-CONTAINING PROTEIN"/>
    <property type="match status" value="1"/>
</dbReference>
<dbReference type="GO" id="GO:0006508">
    <property type="term" value="P:proteolysis"/>
    <property type="evidence" value="ECO:0007669"/>
    <property type="project" value="UniProtKB-KW"/>
</dbReference>
<organism evidence="4 5">
    <name type="scientific">Siculibacillus lacustris</name>
    <dbReference type="NCBI Taxonomy" id="1549641"/>
    <lineage>
        <taxon>Bacteria</taxon>
        <taxon>Pseudomonadati</taxon>
        <taxon>Pseudomonadota</taxon>
        <taxon>Alphaproteobacteria</taxon>
        <taxon>Hyphomicrobiales</taxon>
        <taxon>Ancalomicrobiaceae</taxon>
        <taxon>Siculibacillus</taxon>
    </lineage>
</organism>
<evidence type="ECO:0000256" key="1">
    <source>
        <dbReference type="ARBA" id="ARBA00022729"/>
    </source>
</evidence>
<dbReference type="Gene3D" id="2.130.10.130">
    <property type="entry name" value="Integrin alpha, N-terminal"/>
    <property type="match status" value="2"/>
</dbReference>
<dbReference type="InterPro" id="IPR038765">
    <property type="entry name" value="Papain-like_cys_pep_sf"/>
</dbReference>
<feature type="active site" evidence="2">
    <location>
        <position position="350"/>
    </location>
</feature>
<dbReference type="EMBL" id="SJFN01000053">
    <property type="protein sequence ID" value="TBW32799.1"/>
    <property type="molecule type" value="Genomic_DNA"/>
</dbReference>
<proteinExistence type="predicted"/>
<accession>A0A4Q9VDM5</accession>
<feature type="active site" evidence="2">
    <location>
        <position position="332"/>
    </location>
</feature>
<dbReference type="InterPro" id="IPR028994">
    <property type="entry name" value="Integrin_alpha_N"/>
</dbReference>
<name>A0A4Q9VDM5_9HYPH</name>
<dbReference type="GO" id="GO:0004198">
    <property type="term" value="F:calcium-dependent cysteine-type endopeptidase activity"/>
    <property type="evidence" value="ECO:0007669"/>
    <property type="project" value="InterPro"/>
</dbReference>
<keyword evidence="2" id="KW-0645">Protease</keyword>
<dbReference type="PANTHER" id="PTHR46580">
    <property type="entry name" value="SENSOR KINASE-RELATED"/>
    <property type="match status" value="1"/>
</dbReference>
<evidence type="ECO:0000256" key="2">
    <source>
        <dbReference type="PROSITE-ProRule" id="PRU00239"/>
    </source>
</evidence>
<evidence type="ECO:0000313" key="4">
    <source>
        <dbReference type="EMBL" id="TBW32799.1"/>
    </source>
</evidence>
<dbReference type="InterPro" id="IPR001300">
    <property type="entry name" value="Peptidase_C2_calpain_cat"/>
</dbReference>
<gene>
    <name evidence="4" type="ORF">EYW49_21505</name>
</gene>
<dbReference type="OrthoDB" id="8019836at2"/>
<protein>
    <recommendedName>
        <fullName evidence="3">Calpain catalytic domain-containing protein</fullName>
    </recommendedName>
</protein>
<feature type="domain" description="Calpain catalytic" evidence="3">
    <location>
        <begin position="153"/>
        <end position="381"/>
    </location>
</feature>
<reference evidence="4 5" key="1">
    <citation type="submission" date="2019-02" db="EMBL/GenBank/DDBJ databases">
        <title>Siculibacillus lacustris gen. nov., sp. nov., a new rosette-forming bacterium isolated from a freshwater crater lake (Lake St. Ana, Romania).</title>
        <authorList>
            <person name="Felfoldi T."/>
            <person name="Marton Z."/>
            <person name="Szabo A."/>
            <person name="Mentes A."/>
            <person name="Boka K."/>
            <person name="Marialigeti K."/>
            <person name="Mathe I."/>
            <person name="Koncz M."/>
            <person name="Schumann P."/>
            <person name="Toth E."/>
        </authorList>
    </citation>
    <scope>NUCLEOTIDE SEQUENCE [LARGE SCALE GENOMIC DNA]</scope>
    <source>
        <strain evidence="4 5">SA-279</strain>
    </source>
</reference>
<feature type="active site" evidence="2">
    <location>
        <position position="168"/>
    </location>
</feature>
<dbReference type="PROSITE" id="PS50203">
    <property type="entry name" value="CALPAIN_CAT"/>
    <property type="match status" value="1"/>
</dbReference>
<dbReference type="Pfam" id="PF13517">
    <property type="entry name" value="FG-GAP_3"/>
    <property type="match status" value="2"/>
</dbReference>
<dbReference type="Pfam" id="PF00648">
    <property type="entry name" value="Peptidase_C2"/>
    <property type="match status" value="1"/>
</dbReference>
<dbReference type="InterPro" id="IPR013517">
    <property type="entry name" value="FG-GAP"/>
</dbReference>
<keyword evidence="2" id="KW-0378">Hydrolase</keyword>
<comment type="caution">
    <text evidence="4">The sequence shown here is derived from an EMBL/GenBank/DDBJ whole genome shotgun (WGS) entry which is preliminary data.</text>
</comment>
<keyword evidence="5" id="KW-1185">Reference proteome</keyword>
<keyword evidence="2" id="KW-0788">Thiol protease</keyword>
<sequence length="1300" mass="133504">MPITIAGATRAWTSTLVDSTVSADVATAAADGTFTYAELLKVLRDVAAEGSLTATTLADLQTIATHLNIGVAASDSVAAIFRQLVLGNPANLVWAGGGTTQVTLANLQVGTTAAVFTQLIDEWYAGKDLPDPSVPNYSTAYAWQSGALYGASGAATVQDIAQGYVGDCELLAGLIEAVLNHPDLVSKMIVDNGNGTYGVRFYVNGDEMWETVDRNLPVYTNGALAFNNENAAAGAALWADLVEKAYAQLSSTGLLSHPAVNSYENISGDPATDVLANLTNCKSVRYYDSGDAAWTSYKAYVLAALADHDDVVVESYAYSYDSSGKEKFIVNHALGVIGYDTATGCFIIRNPWGLSGFGDYLPEFEASMADIKAVYGDFVIDDSASTASRMRIGTTGRAAIYGTSNCVASLVRFNDLSGQAITRYALQVVGDGALSLGGAADLATADQTAQGIVVVSAADFAKVQYGTGSTVDTPDLLISAQDATGWSQTEVLAITEQGWKISETVKREKVLAFGEAIKVADLVDFSGPSQTSTPFYYGYIDSGVGHFSFTAMLSGFDWISGNAAEAYGVDFANLLYTAPQSYGEVLMHVTASWGGDDSNRPDIHLWVGNDVATAIQAYDNGLLSQAQAIADTAKALVANLAGLETMVMSGTLEAIGLTDAKTPTIRLTGAQVSADFGVLAEITDALRIRINGMVGVAVSGMTARLAALGSVICLTDPLTDACDLDSDGRSDLLFAKSDGTLATWMLADTAIAVGGTIGNPGTAWRRVATGDFGGDGKSDVLFRRADGTLATWTLSGTTITGGGTLGNPGRAWALAATGDFDGDGSTDLLFRKADGTLATWLVGASGLAGGATLGNPGADWQVLGTGDFDGDGTADILLRNGTTGAYRTWLVAADAHAGGANLGSLGAAWVFRAIGDFNGDGSSDLLFQNTATGTYATWDIVGDAIVGGGTIGSPGAAWTLREVGDFNGDGRSDLLFQKRDGTLATWDLADTTIVGGGTLGNPGLAWTTGSLHAGVALAPTLLFQKTDGTVATWTMAGTAITGGAGFGSTGSAWTALATADFDGNGRLDVLFRNGATGALASWQTDGTTITGGGTIGNPGTAWAYTGTGDFDGDGRSDLLFHNATTGAYASWDVAGTAIVGGGTIGNPGAAWTLDGIGDFDGDGRSDLLFQKTDGTLATWQLGDTSIVGGGTLGNPGAAWTFKGIGDFDGDGRSDILFQKTDGTLATWDMAGTTQIGGGTIGNPGSAWVFQGIRDLDGDGRSDIVFKSATDSTLAAWLINDTTIVGGGTLGNPGAAWTLIA</sequence>
<dbReference type="SUPFAM" id="SSF54001">
    <property type="entry name" value="Cysteine proteinases"/>
    <property type="match status" value="1"/>
</dbReference>
<evidence type="ECO:0000259" key="3">
    <source>
        <dbReference type="PROSITE" id="PS50203"/>
    </source>
</evidence>
<dbReference type="RefSeq" id="WP_131311686.1">
    <property type="nucleotide sequence ID" value="NZ_SJFN01000053.1"/>
</dbReference>
<keyword evidence="1" id="KW-0732">Signal</keyword>